<keyword evidence="3 4" id="KW-0418">Kinase</keyword>
<dbReference type="EMBL" id="JBGBPQ010000021">
    <property type="protein sequence ID" value="KAL1503549.1"/>
    <property type="molecule type" value="Genomic_DNA"/>
</dbReference>
<dbReference type="GO" id="GO:0046854">
    <property type="term" value="P:phosphatidylinositol phosphate biosynthetic process"/>
    <property type="evidence" value="ECO:0007669"/>
    <property type="project" value="TreeGrafter"/>
</dbReference>
<dbReference type="Proteomes" id="UP001515480">
    <property type="component" value="Unassembled WGS sequence"/>
</dbReference>
<dbReference type="InterPro" id="IPR005522">
    <property type="entry name" value="IPK"/>
</dbReference>
<feature type="region of interest" description="Disordered" evidence="5">
    <location>
        <begin position="61"/>
        <end position="89"/>
    </location>
</feature>
<dbReference type="AlphaFoldDB" id="A0AB34IQ23"/>
<sequence length="365" mass="40768">MPEGERLPESAIRFIVKLQSMYRGTLVRTRHGHIYGYDPYDRITEYQSRLQRLLAQRAEEEAAGGGGAVSGTLPSDVEGEAVEPGSPHLIQVGGHGTIAKCKEKPGAIVKEVPQCEKVVYESVQGTPIEQLLPAYHGCETHGSYYMIRLQNLTAGMKRPCVMDIKMGRRTFLESETSNSKLRVDLAKKMVEIDPDALTSDELSNGVTKLRYMQFREQRSSSAAYGFRIEGAHTRGVDYPDCKDLRSKEQIDKALRFYLQSRAGLKQAFVARLNEVKAALQNSEWFMAHEVVGSSILFVYDDLEERAACEASASAHLIDFAKTERLPDGRRLTHTEEWTVGNREDGYLVGLTNLINVFDGLEGMDA</sequence>
<evidence type="ECO:0000313" key="6">
    <source>
        <dbReference type="EMBL" id="KAL1503549.1"/>
    </source>
</evidence>
<accession>A0AB34IQ23</accession>
<dbReference type="Gene3D" id="3.30.470.160">
    <property type="entry name" value="Inositol polyphosphate kinase"/>
    <property type="match status" value="1"/>
</dbReference>
<organism evidence="6 7">
    <name type="scientific">Prymnesium parvum</name>
    <name type="common">Toxic golden alga</name>
    <dbReference type="NCBI Taxonomy" id="97485"/>
    <lineage>
        <taxon>Eukaryota</taxon>
        <taxon>Haptista</taxon>
        <taxon>Haptophyta</taxon>
        <taxon>Prymnesiophyceae</taxon>
        <taxon>Prymnesiales</taxon>
        <taxon>Prymnesiaceae</taxon>
        <taxon>Prymnesium</taxon>
    </lineage>
</organism>
<dbReference type="InterPro" id="IPR038286">
    <property type="entry name" value="IPK_sf"/>
</dbReference>
<dbReference type="PANTHER" id="PTHR12400:SF55">
    <property type="entry name" value="INOSITOL-TRISPHOSPHATE 3-KINASE A"/>
    <property type="match status" value="1"/>
</dbReference>
<dbReference type="GO" id="GO:0005737">
    <property type="term" value="C:cytoplasm"/>
    <property type="evidence" value="ECO:0007669"/>
    <property type="project" value="TreeGrafter"/>
</dbReference>
<proteinExistence type="inferred from homology"/>
<dbReference type="EC" id="2.7.-.-" evidence="4"/>
<dbReference type="GO" id="GO:0032958">
    <property type="term" value="P:inositol phosphate biosynthetic process"/>
    <property type="evidence" value="ECO:0007669"/>
    <property type="project" value="InterPro"/>
</dbReference>
<comment type="similarity">
    <text evidence="1 4">Belongs to the inositol phosphokinase (IPK) family.</text>
</comment>
<dbReference type="Pfam" id="PF03770">
    <property type="entry name" value="IPK"/>
    <property type="match status" value="1"/>
</dbReference>
<gene>
    <name evidence="6" type="ORF">AB1Y20_012028</name>
</gene>
<name>A0AB34IQ23_PRYPA</name>
<reference evidence="6 7" key="1">
    <citation type="journal article" date="2024" name="Science">
        <title>Giant polyketide synthase enzymes in the biosynthesis of giant marine polyether toxins.</title>
        <authorList>
            <person name="Fallon T.R."/>
            <person name="Shende V.V."/>
            <person name="Wierzbicki I.H."/>
            <person name="Pendleton A.L."/>
            <person name="Watervoot N.F."/>
            <person name="Auber R.P."/>
            <person name="Gonzalez D.J."/>
            <person name="Wisecaver J.H."/>
            <person name="Moore B.S."/>
        </authorList>
    </citation>
    <scope>NUCLEOTIDE SEQUENCE [LARGE SCALE GENOMIC DNA]</scope>
    <source>
        <strain evidence="6 7">12B1</strain>
    </source>
</reference>
<comment type="caution">
    <text evidence="6">The sequence shown here is derived from an EMBL/GenBank/DDBJ whole genome shotgun (WGS) entry which is preliminary data.</text>
</comment>
<evidence type="ECO:0000256" key="5">
    <source>
        <dbReference type="SAM" id="MobiDB-lite"/>
    </source>
</evidence>
<evidence type="ECO:0000256" key="2">
    <source>
        <dbReference type="ARBA" id="ARBA00022679"/>
    </source>
</evidence>
<keyword evidence="2 4" id="KW-0808">Transferase</keyword>
<dbReference type="PANTHER" id="PTHR12400">
    <property type="entry name" value="INOSITOL POLYPHOSPHATE KINASE"/>
    <property type="match status" value="1"/>
</dbReference>
<dbReference type="GO" id="GO:0000828">
    <property type="term" value="F:inositol hexakisphosphate kinase activity"/>
    <property type="evidence" value="ECO:0007669"/>
    <property type="project" value="TreeGrafter"/>
</dbReference>
<protein>
    <recommendedName>
        <fullName evidence="4">Kinase</fullName>
        <ecNumber evidence="4">2.7.-.-</ecNumber>
    </recommendedName>
</protein>
<dbReference type="GO" id="GO:0005634">
    <property type="term" value="C:nucleus"/>
    <property type="evidence" value="ECO:0007669"/>
    <property type="project" value="TreeGrafter"/>
</dbReference>
<dbReference type="SUPFAM" id="SSF56104">
    <property type="entry name" value="SAICAR synthase-like"/>
    <property type="match status" value="1"/>
</dbReference>
<evidence type="ECO:0000313" key="7">
    <source>
        <dbReference type="Proteomes" id="UP001515480"/>
    </source>
</evidence>
<keyword evidence="7" id="KW-1185">Reference proteome</keyword>
<evidence type="ECO:0000256" key="4">
    <source>
        <dbReference type="RuleBase" id="RU363090"/>
    </source>
</evidence>
<evidence type="ECO:0000256" key="3">
    <source>
        <dbReference type="ARBA" id="ARBA00022777"/>
    </source>
</evidence>
<evidence type="ECO:0000256" key="1">
    <source>
        <dbReference type="ARBA" id="ARBA00007374"/>
    </source>
</evidence>